<dbReference type="Pfam" id="PF11838">
    <property type="entry name" value="ERAP1_C"/>
    <property type="match status" value="1"/>
</dbReference>
<dbReference type="CDD" id="cd09601">
    <property type="entry name" value="M1_APN-Q_like"/>
    <property type="match status" value="1"/>
</dbReference>
<sequence>MEIQEESIQQFKGQTRLPQFAVPKRYELTLKLDLSACTFSGHVAIDASINDPTKLLVLNALELVVHQVSFTSSQKQKYVPSDIVMDSDDEILVLVFEEVLEVGYGLLEIEFSGVLNEHLKGLYRCTYSDKGAKKNMAASQFEAVDARRCFPCWDEPALKATFKITLENIPSELTALSNMPVSEEKVHGPLKTVHFEESILMSTYLLAVVVGLFDYVEDTTEDGIKVRSYCPVGKSDKGKFALDIAIKTLSFFKMYFSTPYPLPKLDMVAVPEFAGGAMENYGLITFRESELLLDALHSAAANIQRLTIVVAHEVAHHWFGNLVTMEWWSHLWLNEGFATWVSYLVTDKLFPEWNIWNSFLQETEDGLQMDALEKSHPIEVEIPQARAVLEYFDDISYRKGCSVIRMLENFLGDEIFQKSLASYMKKFGFSNAKTEDLWKVISETSGVKVDKIMNMWTKQKGYPVITVKLKGTTCEFEQTHFLSSALDSDAEWIVPVTLCVSSYENQKKFLLEAKNRQLDIGDLENVEEDWWIKTNVHQAGFYRVKYDESLEARLRKAIASNCLSASDEFGVLDDAFALCEACSTPFSSLLLLMDTYRKDLEYIVLTRLIDICYSASRIIRDTIPALESNLKKFFISLLLPHAEKLGWDAVPGESQLDELKREQVLTALAHLDHPQTKEEAINRLRAFLEDKNTPLLPVNTRKAAYVAVMRNTSIADKTGLKWLQKLYKEVDAVQEKTRILRCIGSSPDPAIVSEVLDFVLSDEVPQQDIVYVLRVLSWEGRPTAWTWLKENWDLILKRWGKEMLLTHFIRDIITPFCSDDMANEAEAFFGGDDALPSIALNLKQSLEKVRIKARWVEHIKEETQLLVALVERLATKE</sequence>
<keyword evidence="8" id="KW-0492">Microsome</keyword>
<evidence type="ECO:0000256" key="4">
    <source>
        <dbReference type="ARBA" id="ARBA00022670"/>
    </source>
</evidence>
<accession>A0ABD1G2M9</accession>
<evidence type="ECO:0000256" key="11">
    <source>
        <dbReference type="PIRSR" id="PIRSR634016-3"/>
    </source>
</evidence>
<dbReference type="GO" id="GO:0008270">
    <property type="term" value="F:zinc ion binding"/>
    <property type="evidence" value="ECO:0007669"/>
    <property type="project" value="UniProtKB-UniRule"/>
</dbReference>
<dbReference type="InterPro" id="IPR014782">
    <property type="entry name" value="Peptidase_M1_dom"/>
</dbReference>
<reference evidence="17 18" key="1">
    <citation type="submission" date="2024-06" db="EMBL/GenBank/DDBJ databases">
        <title>A chromosome level genome sequence of Diviner's sage (Salvia divinorum).</title>
        <authorList>
            <person name="Ford S.A."/>
            <person name="Ro D.-K."/>
            <person name="Ness R.W."/>
            <person name="Phillips M.A."/>
        </authorList>
    </citation>
    <scope>NUCLEOTIDE SEQUENCE [LARGE SCALE GENOMIC DNA]</scope>
    <source>
        <strain evidence="17">SAF-2024a</strain>
        <tissue evidence="17">Leaf</tissue>
    </source>
</reference>
<protein>
    <recommendedName>
        <fullName evidence="13">Aminopeptidase</fullName>
        <ecNumber evidence="13">3.4.11.-</ecNumber>
    </recommendedName>
</protein>
<comment type="similarity">
    <text evidence="2 13">Belongs to the peptidase M1 family.</text>
</comment>
<feature type="domain" description="ERAP1-like C-terminal" evidence="15">
    <location>
        <begin position="531"/>
        <end position="850"/>
    </location>
</feature>
<feature type="site" description="Transition state stabilizer" evidence="12">
    <location>
        <position position="397"/>
    </location>
</feature>
<evidence type="ECO:0000259" key="16">
    <source>
        <dbReference type="Pfam" id="PF17900"/>
    </source>
</evidence>
<keyword evidence="3 13" id="KW-0031">Aminopeptidase</keyword>
<evidence type="ECO:0000313" key="18">
    <source>
        <dbReference type="Proteomes" id="UP001567538"/>
    </source>
</evidence>
<evidence type="ECO:0000256" key="5">
    <source>
        <dbReference type="ARBA" id="ARBA00022723"/>
    </source>
</evidence>
<keyword evidence="8" id="KW-0256">Endoplasmic reticulum</keyword>
<evidence type="ECO:0000259" key="15">
    <source>
        <dbReference type="Pfam" id="PF11838"/>
    </source>
</evidence>
<dbReference type="InterPro" id="IPR034016">
    <property type="entry name" value="M1_APN-typ"/>
</dbReference>
<dbReference type="InterPro" id="IPR001930">
    <property type="entry name" value="Peptidase_M1"/>
</dbReference>
<keyword evidence="6 13" id="KW-0378">Hydrolase</keyword>
<comment type="caution">
    <text evidence="17">The sequence shown here is derived from an EMBL/GenBank/DDBJ whole genome shotgun (WGS) entry which is preliminary data.</text>
</comment>
<dbReference type="InterPro" id="IPR042097">
    <property type="entry name" value="Aminopeptidase_N-like_N_sf"/>
</dbReference>
<organism evidence="17 18">
    <name type="scientific">Salvia divinorum</name>
    <name type="common">Maria pastora</name>
    <name type="synonym">Diviner's sage</name>
    <dbReference type="NCBI Taxonomy" id="28513"/>
    <lineage>
        <taxon>Eukaryota</taxon>
        <taxon>Viridiplantae</taxon>
        <taxon>Streptophyta</taxon>
        <taxon>Embryophyta</taxon>
        <taxon>Tracheophyta</taxon>
        <taxon>Spermatophyta</taxon>
        <taxon>Magnoliopsida</taxon>
        <taxon>eudicotyledons</taxon>
        <taxon>Gunneridae</taxon>
        <taxon>Pentapetalae</taxon>
        <taxon>asterids</taxon>
        <taxon>lamiids</taxon>
        <taxon>Lamiales</taxon>
        <taxon>Lamiaceae</taxon>
        <taxon>Nepetoideae</taxon>
        <taxon>Mentheae</taxon>
        <taxon>Salviinae</taxon>
        <taxon>Salvia</taxon>
        <taxon>Salvia subgen. Calosphace</taxon>
    </lineage>
</organism>
<dbReference type="InterPro" id="IPR024571">
    <property type="entry name" value="ERAP1-like_C_dom"/>
</dbReference>
<feature type="binding site" evidence="11">
    <location>
        <position position="312"/>
    </location>
    <ligand>
        <name>Zn(2+)</name>
        <dbReference type="ChEBI" id="CHEBI:29105"/>
        <note>catalytic</note>
    </ligand>
</feature>
<proteinExistence type="inferred from homology"/>
<dbReference type="FunFam" id="1.10.390.10:FF:000001">
    <property type="entry name" value="Aminopeptidase"/>
    <property type="match status" value="1"/>
</dbReference>
<comment type="cofactor">
    <cofactor evidence="11 13">
        <name>Zn(2+)</name>
        <dbReference type="ChEBI" id="CHEBI:29105"/>
    </cofactor>
    <text evidence="11 13">Binds 1 zinc ion per subunit.</text>
</comment>
<dbReference type="GO" id="GO:0008237">
    <property type="term" value="F:metallopeptidase activity"/>
    <property type="evidence" value="ECO:0007669"/>
    <property type="project" value="UniProtKB-KW"/>
</dbReference>
<keyword evidence="9 13" id="KW-0482">Metalloprotease</keyword>
<feature type="domain" description="Peptidase M1 membrane alanine aminopeptidase" evidence="14">
    <location>
        <begin position="240"/>
        <end position="456"/>
    </location>
</feature>
<evidence type="ECO:0000256" key="12">
    <source>
        <dbReference type="PIRSR" id="PIRSR634016-4"/>
    </source>
</evidence>
<dbReference type="SUPFAM" id="SSF63737">
    <property type="entry name" value="Leukotriene A4 hydrolase N-terminal domain"/>
    <property type="match status" value="1"/>
</dbReference>
<evidence type="ECO:0000256" key="13">
    <source>
        <dbReference type="RuleBase" id="RU364040"/>
    </source>
</evidence>
<evidence type="ECO:0000256" key="7">
    <source>
        <dbReference type="ARBA" id="ARBA00022833"/>
    </source>
</evidence>
<name>A0ABD1G2M9_SALDI</name>
<dbReference type="EC" id="3.4.11.-" evidence="13"/>
<dbReference type="InterPro" id="IPR050344">
    <property type="entry name" value="Peptidase_M1_aminopeptidases"/>
</dbReference>
<keyword evidence="18" id="KW-1185">Reference proteome</keyword>
<evidence type="ECO:0000313" key="17">
    <source>
        <dbReference type="EMBL" id="KAL1538157.1"/>
    </source>
</evidence>
<dbReference type="Gene3D" id="1.25.50.20">
    <property type="match status" value="1"/>
</dbReference>
<dbReference type="Pfam" id="PF17900">
    <property type="entry name" value="Peptidase_M1_N"/>
    <property type="match status" value="1"/>
</dbReference>
<dbReference type="EMBL" id="JBEAFC010000010">
    <property type="protein sequence ID" value="KAL1538157.1"/>
    <property type="molecule type" value="Genomic_DNA"/>
</dbReference>
<evidence type="ECO:0000256" key="10">
    <source>
        <dbReference type="PIRSR" id="PIRSR634016-1"/>
    </source>
</evidence>
<dbReference type="Proteomes" id="UP001567538">
    <property type="component" value="Unassembled WGS sequence"/>
</dbReference>
<keyword evidence="7 11" id="KW-0862">Zinc</keyword>
<dbReference type="AlphaFoldDB" id="A0ABD1G2M9"/>
<dbReference type="PANTHER" id="PTHR11533:SF274">
    <property type="entry name" value="AMINOPEPTIDASE"/>
    <property type="match status" value="1"/>
</dbReference>
<dbReference type="GO" id="GO:0006508">
    <property type="term" value="P:proteolysis"/>
    <property type="evidence" value="ECO:0007669"/>
    <property type="project" value="UniProtKB-KW"/>
</dbReference>
<dbReference type="InterPro" id="IPR045357">
    <property type="entry name" value="Aminopeptidase_N-like_N"/>
</dbReference>
<gene>
    <name evidence="17" type="ORF">AAHA92_26932</name>
</gene>
<dbReference type="Gene3D" id="2.60.40.1730">
    <property type="entry name" value="tricorn interacting facor f3 domain"/>
    <property type="match status" value="1"/>
</dbReference>
<comment type="subcellular location">
    <subcellularLocation>
        <location evidence="1">Microsome membrane</location>
        <topology evidence="1">Peripheral membrane protein</topology>
    </subcellularLocation>
</comment>
<feature type="domain" description="Aminopeptidase N-like N-terminal" evidence="16">
    <location>
        <begin position="22"/>
        <end position="205"/>
    </location>
</feature>
<evidence type="ECO:0000256" key="9">
    <source>
        <dbReference type="ARBA" id="ARBA00023049"/>
    </source>
</evidence>
<evidence type="ECO:0000256" key="2">
    <source>
        <dbReference type="ARBA" id="ARBA00010136"/>
    </source>
</evidence>
<keyword evidence="5 11" id="KW-0479">Metal-binding</keyword>
<dbReference type="Gene3D" id="1.10.390.10">
    <property type="entry name" value="Neutral Protease Domain 2"/>
    <property type="match status" value="1"/>
</dbReference>
<dbReference type="Pfam" id="PF01433">
    <property type="entry name" value="Peptidase_M1"/>
    <property type="match status" value="1"/>
</dbReference>
<feature type="binding site" evidence="11">
    <location>
        <position position="316"/>
    </location>
    <ligand>
        <name>Zn(2+)</name>
        <dbReference type="ChEBI" id="CHEBI:29105"/>
        <note>catalytic</note>
    </ligand>
</feature>
<evidence type="ECO:0000256" key="6">
    <source>
        <dbReference type="ARBA" id="ARBA00022801"/>
    </source>
</evidence>
<evidence type="ECO:0000256" key="8">
    <source>
        <dbReference type="ARBA" id="ARBA00022848"/>
    </source>
</evidence>
<keyword evidence="4 13" id="KW-0645">Protease</keyword>
<dbReference type="GO" id="GO:0004177">
    <property type="term" value="F:aminopeptidase activity"/>
    <property type="evidence" value="ECO:0007669"/>
    <property type="project" value="UniProtKB-KW"/>
</dbReference>
<evidence type="ECO:0000259" key="14">
    <source>
        <dbReference type="Pfam" id="PF01433"/>
    </source>
</evidence>
<evidence type="ECO:0000256" key="3">
    <source>
        <dbReference type="ARBA" id="ARBA00022438"/>
    </source>
</evidence>
<dbReference type="PRINTS" id="PR00756">
    <property type="entry name" value="ALADIPTASE"/>
</dbReference>
<dbReference type="PANTHER" id="PTHR11533">
    <property type="entry name" value="PROTEASE M1 ZINC METALLOPROTEASE"/>
    <property type="match status" value="1"/>
</dbReference>
<dbReference type="InterPro" id="IPR027268">
    <property type="entry name" value="Peptidase_M4/M1_CTD_sf"/>
</dbReference>
<feature type="active site" description="Proton acceptor" evidence="10">
    <location>
        <position position="313"/>
    </location>
</feature>
<dbReference type="FunFam" id="1.25.50.20:FF:000002">
    <property type="entry name" value="Aminopeptidase"/>
    <property type="match status" value="1"/>
</dbReference>
<evidence type="ECO:0000256" key="1">
    <source>
        <dbReference type="ARBA" id="ARBA00004174"/>
    </source>
</evidence>
<feature type="binding site" evidence="11">
    <location>
        <position position="335"/>
    </location>
    <ligand>
        <name>Zn(2+)</name>
        <dbReference type="ChEBI" id="CHEBI:29105"/>
        <note>catalytic</note>
    </ligand>
</feature>
<dbReference type="Gene3D" id="2.60.40.1910">
    <property type="match status" value="1"/>
</dbReference>
<dbReference type="SUPFAM" id="SSF55486">
    <property type="entry name" value="Metalloproteases ('zincins'), catalytic domain"/>
    <property type="match status" value="1"/>
</dbReference>